<keyword evidence="6" id="KW-1185">Reference proteome</keyword>
<dbReference type="Proteomes" id="UP001165085">
    <property type="component" value="Unassembled WGS sequence"/>
</dbReference>
<dbReference type="Pfam" id="PF00249">
    <property type="entry name" value="Myb_DNA-binding"/>
    <property type="match status" value="1"/>
</dbReference>
<evidence type="ECO:0000313" key="5">
    <source>
        <dbReference type="EMBL" id="GMH98683.1"/>
    </source>
</evidence>
<feature type="domain" description="Myb-like" evidence="3">
    <location>
        <begin position="149"/>
        <end position="202"/>
    </location>
</feature>
<dbReference type="PANTHER" id="PTHR46734">
    <property type="entry name" value="TELOMERIC REPEAT-BINDING FACTOR 1 TERF1"/>
    <property type="match status" value="1"/>
</dbReference>
<dbReference type="InterPro" id="IPR017930">
    <property type="entry name" value="Myb_dom"/>
</dbReference>
<reference evidence="6" key="1">
    <citation type="journal article" date="2023" name="Commun. Biol.">
        <title>Genome analysis of Parmales, the sister group of diatoms, reveals the evolutionary specialization of diatoms from phago-mixotrophs to photoautotrophs.</title>
        <authorList>
            <person name="Ban H."/>
            <person name="Sato S."/>
            <person name="Yoshikawa S."/>
            <person name="Yamada K."/>
            <person name="Nakamura Y."/>
            <person name="Ichinomiya M."/>
            <person name="Sato N."/>
            <person name="Blanc-Mathieu R."/>
            <person name="Endo H."/>
            <person name="Kuwata A."/>
            <person name="Ogata H."/>
        </authorList>
    </citation>
    <scope>NUCLEOTIDE SEQUENCE [LARGE SCALE GENOMIC DNA]</scope>
    <source>
        <strain evidence="6">NIES 3701</strain>
    </source>
</reference>
<evidence type="ECO:0008006" key="7">
    <source>
        <dbReference type="Google" id="ProtNLM"/>
    </source>
</evidence>
<dbReference type="PROSITE" id="PS51294">
    <property type="entry name" value="HTH_MYB"/>
    <property type="match status" value="1"/>
</dbReference>
<sequence>MNAVKQEESNMIDIDVKVDYLMDIKREEGYFDESNEEEGGVGGDDVGGGGVVVKEEEVEEEEEEVVVGTKRKAEEEAKPRKTKKKGAGKCFVWTEEDDDALQKGAGKYGLDFERIRGDNGNILAERSLRALYNRLYNNYPEKYKALRAANPRKKSPWTVEEDAALKRGVEELGANWEKILSENAVLKRRTVDALRARYYNHLNKK</sequence>
<feature type="compositionally biased region" description="Gly residues" evidence="2">
    <location>
        <begin position="40"/>
        <end position="51"/>
    </location>
</feature>
<protein>
    <recommendedName>
        <fullName evidence="7">Myb-like domain-containing protein</fullName>
    </recommendedName>
</protein>
<dbReference type="CDD" id="cd11660">
    <property type="entry name" value="SANT_TRF"/>
    <property type="match status" value="1"/>
</dbReference>
<accession>A0A9W7F2M1</accession>
<dbReference type="OrthoDB" id="608866at2759"/>
<dbReference type="InterPro" id="IPR009057">
    <property type="entry name" value="Homeodomain-like_sf"/>
</dbReference>
<dbReference type="PANTHER" id="PTHR46734:SF1">
    <property type="entry name" value="TELOMERIC REPEAT-BINDING FACTOR 1"/>
    <property type="match status" value="1"/>
</dbReference>
<evidence type="ECO:0000256" key="2">
    <source>
        <dbReference type="SAM" id="MobiDB-lite"/>
    </source>
</evidence>
<feature type="region of interest" description="Disordered" evidence="2">
    <location>
        <begin position="29"/>
        <end position="80"/>
    </location>
</feature>
<comment type="caution">
    <text evidence="5">The sequence shown here is derived from an EMBL/GenBank/DDBJ whole genome shotgun (WGS) entry which is preliminary data.</text>
</comment>
<feature type="domain" description="HTH myb-type" evidence="4">
    <location>
        <begin position="149"/>
        <end position="205"/>
    </location>
</feature>
<dbReference type="PROSITE" id="PS50090">
    <property type="entry name" value="MYB_LIKE"/>
    <property type="match status" value="1"/>
</dbReference>
<evidence type="ECO:0000256" key="1">
    <source>
        <dbReference type="ARBA" id="ARBA00023242"/>
    </source>
</evidence>
<evidence type="ECO:0000259" key="3">
    <source>
        <dbReference type="PROSITE" id="PS50090"/>
    </source>
</evidence>
<feature type="compositionally biased region" description="Acidic residues" evidence="2">
    <location>
        <begin position="56"/>
        <end position="65"/>
    </location>
</feature>
<dbReference type="SUPFAM" id="SSF46689">
    <property type="entry name" value="Homeodomain-like"/>
    <property type="match status" value="1"/>
</dbReference>
<proteinExistence type="predicted"/>
<dbReference type="AlphaFoldDB" id="A0A9W7F2M1"/>
<dbReference type="EMBL" id="BRXY01000533">
    <property type="protein sequence ID" value="GMH98683.1"/>
    <property type="molecule type" value="Genomic_DNA"/>
</dbReference>
<evidence type="ECO:0000313" key="6">
    <source>
        <dbReference type="Proteomes" id="UP001165085"/>
    </source>
</evidence>
<dbReference type="InterPro" id="IPR052450">
    <property type="entry name" value="TRBD-Containing_Protein"/>
</dbReference>
<organism evidence="5 6">
    <name type="scientific">Triparma strigata</name>
    <dbReference type="NCBI Taxonomy" id="1606541"/>
    <lineage>
        <taxon>Eukaryota</taxon>
        <taxon>Sar</taxon>
        <taxon>Stramenopiles</taxon>
        <taxon>Ochrophyta</taxon>
        <taxon>Bolidophyceae</taxon>
        <taxon>Parmales</taxon>
        <taxon>Triparmaceae</taxon>
        <taxon>Triparma</taxon>
    </lineage>
</organism>
<keyword evidence="1" id="KW-0539">Nucleus</keyword>
<feature type="compositionally biased region" description="Acidic residues" evidence="2">
    <location>
        <begin position="30"/>
        <end position="39"/>
    </location>
</feature>
<name>A0A9W7F2M1_9STRA</name>
<gene>
    <name evidence="5" type="ORF">TrST_g13605</name>
</gene>
<dbReference type="SMART" id="SM00717">
    <property type="entry name" value="SANT"/>
    <property type="match status" value="2"/>
</dbReference>
<dbReference type="InterPro" id="IPR001005">
    <property type="entry name" value="SANT/Myb"/>
</dbReference>
<evidence type="ECO:0000259" key="4">
    <source>
        <dbReference type="PROSITE" id="PS51294"/>
    </source>
</evidence>
<dbReference type="Gene3D" id="1.10.10.60">
    <property type="entry name" value="Homeodomain-like"/>
    <property type="match status" value="1"/>
</dbReference>